<dbReference type="Proteomes" id="UP000743370">
    <property type="component" value="Unassembled WGS sequence"/>
</dbReference>
<dbReference type="EMBL" id="JABFOF010000006">
    <property type="protein sequence ID" value="KAG2395757.1"/>
    <property type="molecule type" value="Genomic_DNA"/>
</dbReference>
<accession>A0A8T0K7J8</accession>
<protein>
    <submittedName>
        <fullName evidence="1">Uncharacterized protein</fullName>
    </submittedName>
</protein>
<organism evidence="1 2">
    <name type="scientific">Phaseolus angularis</name>
    <name type="common">Azuki bean</name>
    <name type="synonym">Vigna angularis</name>
    <dbReference type="NCBI Taxonomy" id="3914"/>
    <lineage>
        <taxon>Eukaryota</taxon>
        <taxon>Viridiplantae</taxon>
        <taxon>Streptophyta</taxon>
        <taxon>Embryophyta</taxon>
        <taxon>Tracheophyta</taxon>
        <taxon>Spermatophyta</taxon>
        <taxon>Magnoliopsida</taxon>
        <taxon>eudicotyledons</taxon>
        <taxon>Gunneridae</taxon>
        <taxon>Pentapetalae</taxon>
        <taxon>rosids</taxon>
        <taxon>fabids</taxon>
        <taxon>Fabales</taxon>
        <taxon>Fabaceae</taxon>
        <taxon>Papilionoideae</taxon>
        <taxon>50 kb inversion clade</taxon>
        <taxon>NPAAA clade</taxon>
        <taxon>indigoferoid/millettioid clade</taxon>
        <taxon>Phaseoleae</taxon>
        <taxon>Vigna</taxon>
    </lineage>
</organism>
<gene>
    <name evidence="1" type="ORF">HKW66_Vig0068670</name>
</gene>
<reference evidence="1 2" key="1">
    <citation type="submission" date="2020-05" db="EMBL/GenBank/DDBJ databases">
        <title>Vigna angularis (adzuki bean) Var. LongXiaoDou No. 4 denovo assembly.</title>
        <authorList>
            <person name="Xiang H."/>
        </authorList>
    </citation>
    <scope>NUCLEOTIDE SEQUENCE [LARGE SCALE GENOMIC DNA]</scope>
    <source>
        <tissue evidence="1">Leaf</tissue>
    </source>
</reference>
<name>A0A8T0K7J8_PHAAN</name>
<evidence type="ECO:0000313" key="1">
    <source>
        <dbReference type="EMBL" id="KAG2395757.1"/>
    </source>
</evidence>
<dbReference type="AlphaFoldDB" id="A0A8T0K7J8"/>
<comment type="caution">
    <text evidence="1">The sequence shown here is derived from an EMBL/GenBank/DDBJ whole genome shotgun (WGS) entry which is preliminary data.</text>
</comment>
<proteinExistence type="predicted"/>
<evidence type="ECO:0000313" key="2">
    <source>
        <dbReference type="Proteomes" id="UP000743370"/>
    </source>
</evidence>
<sequence>MWKRQSPMTDTVKLRSDAFKMKFGSMSIGIQFKHRTFLVIEISQVSVMETVLKALSGAENKILYHMEVYSDPFKVAGTDMKVYMMIKGKIIKRSKARFSNSHSKQPVIALFQDFDAFSPMQPIEVYEKMSKPKSKI</sequence>